<dbReference type="Gene3D" id="3.90.1600.10">
    <property type="entry name" value="Palm domain of DNA polymerase"/>
    <property type="match status" value="2"/>
</dbReference>
<sequence length="622" mass="73279">MPRDFHNHKLSILSSTSRPARLLFLDTETKIRSAKLGGQKEVLLSGFDELFYGNDVKDIQLHRFKLGWTCYNRYVFGKGFISNDWRLWYDTKQLYKYIESLVPDKTTLHFFGHNIFFDLQVSDFFYYFTKAGWILDFLYDKGLTYILIISKGKRCIKCLSTTNYFPVSLIELGKFLGIPKLDVNFNNCTRKELIRYCQRDTLIIRTAIEYYIKFIDNHNLGKFSLGRPSQALTAYRYRFMKKRIDIHKDKEVQELEMQGYFGGRVECGFLGKLPKDDYISLDVNSMYPYVMKKYKAPVKLVDYTKDIDIEDLPFILDKFAVMAEVLLATDEPAYGVRYRKKLVFPTGYFTTTLCTQGLKYAYKHNHIRSIIQLAAYQQDYIFNDYIDYFIKLKEKYSKEGNIFLRQVCKYFLLTLYGKFAQQRDITIEELDITFDGYFRTETFDLDTLQTEITTKLFNKKWITFGREPAACCFVAIAAHVTEYARFHLYNLMKKIGLDKVLYCDTDSLKIRKKDIKPLSNSIHPYKLGKLKIEEEFTKFIINGAKNYETDNTKKMKGVPSSAEQISDYTYTYMQFMKQATHLRSEVTRFFIVESTTKVVKPFYNKGKVLKDGRIIPIVINEF</sequence>
<comment type="caution">
    <text evidence="10">The sequence shown here is derived from an EMBL/GenBank/DDBJ whole genome shotgun (WGS) entry which is preliminary data.</text>
</comment>
<dbReference type="Gene3D" id="1.10.287.690">
    <property type="entry name" value="Helix hairpin bin"/>
    <property type="match status" value="1"/>
</dbReference>
<protein>
    <recommendedName>
        <fullName evidence="2">DNA-directed DNA polymerase</fullName>
        <ecNumber evidence="2">2.7.7.7</ecNumber>
    </recommendedName>
</protein>
<dbReference type="EC" id="2.7.7.7" evidence="2"/>
<dbReference type="SUPFAM" id="SSF56672">
    <property type="entry name" value="DNA/RNA polymerases"/>
    <property type="match status" value="1"/>
</dbReference>
<comment type="similarity">
    <text evidence="1">Belongs to the DNA polymerase type-B family.</text>
</comment>
<dbReference type="InterPro" id="IPR004868">
    <property type="entry name" value="DNA-dir_DNA_pol_B_mt/vir"/>
</dbReference>
<evidence type="ECO:0000256" key="1">
    <source>
        <dbReference type="ARBA" id="ARBA00005755"/>
    </source>
</evidence>
<proteinExistence type="inferred from homology"/>
<evidence type="ECO:0000256" key="7">
    <source>
        <dbReference type="ARBA" id="ARBA00023125"/>
    </source>
</evidence>
<dbReference type="PROSITE" id="PS00116">
    <property type="entry name" value="DNA_POLYMERASE_B"/>
    <property type="match status" value="1"/>
</dbReference>
<evidence type="ECO:0000313" key="10">
    <source>
        <dbReference type="EMBL" id="KKN25068.1"/>
    </source>
</evidence>
<accession>A0A0F9S6X7</accession>
<dbReference type="EMBL" id="LAZR01002832">
    <property type="protein sequence ID" value="KKN25068.1"/>
    <property type="molecule type" value="Genomic_DNA"/>
</dbReference>
<keyword evidence="3" id="KW-0808">Transferase</keyword>
<evidence type="ECO:0000259" key="9">
    <source>
        <dbReference type="Pfam" id="PF03175"/>
    </source>
</evidence>
<evidence type="ECO:0000256" key="2">
    <source>
        <dbReference type="ARBA" id="ARBA00012417"/>
    </source>
</evidence>
<keyword evidence="4" id="KW-0548">Nucleotidyltransferase</keyword>
<evidence type="ECO:0000256" key="8">
    <source>
        <dbReference type="ARBA" id="ARBA00049244"/>
    </source>
</evidence>
<name>A0A0F9S6X7_9ZZZZ</name>
<organism evidence="10">
    <name type="scientific">marine sediment metagenome</name>
    <dbReference type="NCBI Taxonomy" id="412755"/>
    <lineage>
        <taxon>unclassified sequences</taxon>
        <taxon>metagenomes</taxon>
        <taxon>ecological metagenomes</taxon>
    </lineage>
</organism>
<dbReference type="GO" id="GO:0006260">
    <property type="term" value="P:DNA replication"/>
    <property type="evidence" value="ECO:0007669"/>
    <property type="project" value="UniProtKB-KW"/>
</dbReference>
<dbReference type="Pfam" id="PF03175">
    <property type="entry name" value="DNA_pol_B_2"/>
    <property type="match status" value="1"/>
</dbReference>
<dbReference type="PANTHER" id="PTHR33568:SF3">
    <property type="entry name" value="DNA-DIRECTED DNA POLYMERASE"/>
    <property type="match status" value="1"/>
</dbReference>
<evidence type="ECO:0000256" key="3">
    <source>
        <dbReference type="ARBA" id="ARBA00022679"/>
    </source>
</evidence>
<evidence type="ECO:0000256" key="5">
    <source>
        <dbReference type="ARBA" id="ARBA00022705"/>
    </source>
</evidence>
<evidence type="ECO:0000256" key="6">
    <source>
        <dbReference type="ARBA" id="ARBA00022932"/>
    </source>
</evidence>
<dbReference type="GO" id="GO:0003887">
    <property type="term" value="F:DNA-directed DNA polymerase activity"/>
    <property type="evidence" value="ECO:0007669"/>
    <property type="project" value="UniProtKB-KW"/>
</dbReference>
<dbReference type="AlphaFoldDB" id="A0A0F9S6X7"/>
<gene>
    <name evidence="10" type="ORF">LCGC14_0888510</name>
</gene>
<reference evidence="10" key="1">
    <citation type="journal article" date="2015" name="Nature">
        <title>Complex archaea that bridge the gap between prokaryotes and eukaryotes.</title>
        <authorList>
            <person name="Spang A."/>
            <person name="Saw J.H."/>
            <person name="Jorgensen S.L."/>
            <person name="Zaremba-Niedzwiedzka K."/>
            <person name="Martijn J."/>
            <person name="Lind A.E."/>
            <person name="van Eijk R."/>
            <person name="Schleper C."/>
            <person name="Guy L."/>
            <person name="Ettema T.J."/>
        </authorList>
    </citation>
    <scope>NUCLEOTIDE SEQUENCE</scope>
</reference>
<dbReference type="PANTHER" id="PTHR33568">
    <property type="entry name" value="DNA POLYMERASE"/>
    <property type="match status" value="1"/>
</dbReference>
<feature type="domain" description="DNA-directed DNA polymerase family B mitochondria/virus" evidence="9">
    <location>
        <begin position="189"/>
        <end position="493"/>
    </location>
</feature>
<dbReference type="GO" id="GO:0000166">
    <property type="term" value="F:nucleotide binding"/>
    <property type="evidence" value="ECO:0007669"/>
    <property type="project" value="InterPro"/>
</dbReference>
<comment type="catalytic activity">
    <reaction evidence="8">
        <text>DNA(n) + a 2'-deoxyribonucleoside 5'-triphosphate = DNA(n+1) + diphosphate</text>
        <dbReference type="Rhea" id="RHEA:22508"/>
        <dbReference type="Rhea" id="RHEA-COMP:17339"/>
        <dbReference type="Rhea" id="RHEA-COMP:17340"/>
        <dbReference type="ChEBI" id="CHEBI:33019"/>
        <dbReference type="ChEBI" id="CHEBI:61560"/>
        <dbReference type="ChEBI" id="CHEBI:173112"/>
        <dbReference type="EC" id="2.7.7.7"/>
    </reaction>
</comment>
<keyword evidence="6" id="KW-0239">DNA-directed DNA polymerase</keyword>
<keyword evidence="5" id="KW-0235">DNA replication</keyword>
<keyword evidence="7" id="KW-0238">DNA-binding</keyword>
<dbReference type="GO" id="GO:0003677">
    <property type="term" value="F:DNA binding"/>
    <property type="evidence" value="ECO:0007669"/>
    <property type="project" value="UniProtKB-KW"/>
</dbReference>
<evidence type="ECO:0000256" key="4">
    <source>
        <dbReference type="ARBA" id="ARBA00022695"/>
    </source>
</evidence>
<dbReference type="InterPro" id="IPR043502">
    <property type="entry name" value="DNA/RNA_pol_sf"/>
</dbReference>
<dbReference type="InterPro" id="IPR017964">
    <property type="entry name" value="DNA-dir_DNA_pol_B_CS"/>
</dbReference>
<dbReference type="InterPro" id="IPR023211">
    <property type="entry name" value="DNA_pol_palm_dom_sf"/>
</dbReference>